<feature type="domain" description="Nudix hydrolase" evidence="11">
    <location>
        <begin position="42"/>
        <end position="182"/>
    </location>
</feature>
<dbReference type="NCBIfam" id="TIGR00052">
    <property type="entry name" value="nudix-type nucleoside diphosphatase, YffH/AdpP family"/>
    <property type="match status" value="1"/>
</dbReference>
<protein>
    <recommendedName>
        <fullName evidence="5">GDP-mannose pyrophosphatase</fullName>
    </recommendedName>
    <alternativeName>
        <fullName evidence="7">GDP-mannose hydrolase</fullName>
    </alternativeName>
    <alternativeName>
        <fullName evidence="8">GDPMK</fullName>
    </alternativeName>
</protein>
<comment type="cofactor">
    <cofactor evidence="2 9">
        <name>Mg(2+)</name>
        <dbReference type="ChEBI" id="CHEBI:18420"/>
    </cofactor>
</comment>
<proteinExistence type="inferred from homology"/>
<dbReference type="InterPro" id="IPR004385">
    <property type="entry name" value="NDP_pyrophosphatase"/>
</dbReference>
<dbReference type="CDD" id="cd24157">
    <property type="entry name" value="NUDIX_GDPMK"/>
    <property type="match status" value="1"/>
</dbReference>
<keyword evidence="6" id="KW-0378">Hydrolase</keyword>
<evidence type="ECO:0000256" key="6">
    <source>
        <dbReference type="ARBA" id="ARBA00022801"/>
    </source>
</evidence>
<evidence type="ECO:0000256" key="8">
    <source>
        <dbReference type="ARBA" id="ARBA00032272"/>
    </source>
</evidence>
<dbReference type="PROSITE" id="PS51462">
    <property type="entry name" value="NUDIX"/>
    <property type="match status" value="1"/>
</dbReference>
<comment type="catalytic activity">
    <reaction evidence="1">
        <text>GDP-alpha-D-mannose + H2O = alpha-D-mannose 1-phosphate + GMP + 2 H(+)</text>
        <dbReference type="Rhea" id="RHEA:27978"/>
        <dbReference type="ChEBI" id="CHEBI:15377"/>
        <dbReference type="ChEBI" id="CHEBI:15378"/>
        <dbReference type="ChEBI" id="CHEBI:57527"/>
        <dbReference type="ChEBI" id="CHEBI:58115"/>
        <dbReference type="ChEBI" id="CHEBI:58409"/>
    </reaction>
</comment>
<dbReference type="SUPFAM" id="SSF55811">
    <property type="entry name" value="Nudix"/>
    <property type="match status" value="1"/>
</dbReference>
<evidence type="ECO:0000256" key="3">
    <source>
        <dbReference type="ARBA" id="ARBA00007275"/>
    </source>
</evidence>
<dbReference type="PANTHER" id="PTHR11839">
    <property type="entry name" value="UDP/ADP-SUGAR PYROPHOSPHATASE"/>
    <property type="match status" value="1"/>
</dbReference>
<dbReference type="InterPro" id="IPR020084">
    <property type="entry name" value="NUDIX_hydrolase_CS"/>
</dbReference>
<dbReference type="PROSITE" id="PS00893">
    <property type="entry name" value="NUDIX_BOX"/>
    <property type="match status" value="1"/>
</dbReference>
<evidence type="ECO:0000256" key="4">
    <source>
        <dbReference type="ARBA" id="ARBA00011738"/>
    </source>
</evidence>
<reference evidence="12 13" key="1">
    <citation type="submission" date="2016-10" db="EMBL/GenBank/DDBJ databases">
        <authorList>
            <person name="de Groot N.N."/>
        </authorList>
    </citation>
    <scope>NUCLEOTIDE SEQUENCE [LARGE SCALE GENOMIC DNA]</scope>
    <source>
        <strain evidence="12 13">47C3B</strain>
    </source>
</reference>
<evidence type="ECO:0000256" key="2">
    <source>
        <dbReference type="ARBA" id="ARBA00001946"/>
    </source>
</evidence>
<evidence type="ECO:0000256" key="9">
    <source>
        <dbReference type="PIRSR" id="PIRSR604385-2"/>
    </source>
</evidence>
<comment type="subunit">
    <text evidence="4">Homodimer.</text>
</comment>
<accession>A0A1G7EIM2</accession>
<feature type="short sequence motif" description="Nudix box" evidence="10">
    <location>
        <begin position="85"/>
        <end position="107"/>
    </location>
</feature>
<evidence type="ECO:0000256" key="1">
    <source>
        <dbReference type="ARBA" id="ARBA00000847"/>
    </source>
</evidence>
<dbReference type="AlphaFoldDB" id="A0A1G7EIM2"/>
<keyword evidence="13" id="KW-1185">Reference proteome</keyword>
<dbReference type="GO" id="GO:0005829">
    <property type="term" value="C:cytosol"/>
    <property type="evidence" value="ECO:0007669"/>
    <property type="project" value="TreeGrafter"/>
</dbReference>
<evidence type="ECO:0000256" key="7">
    <source>
        <dbReference type="ARBA" id="ARBA00032162"/>
    </source>
</evidence>
<comment type="similarity">
    <text evidence="3">Belongs to the Nudix hydrolase family. NudK subfamily.</text>
</comment>
<keyword evidence="9" id="KW-0460">Magnesium</keyword>
<feature type="binding site" evidence="9">
    <location>
        <position position="84"/>
    </location>
    <ligand>
        <name>Mg(2+)</name>
        <dbReference type="ChEBI" id="CHEBI:18420"/>
        <label>1</label>
    </ligand>
</feature>
<evidence type="ECO:0000313" key="13">
    <source>
        <dbReference type="Proteomes" id="UP000199072"/>
    </source>
</evidence>
<feature type="binding site" evidence="9">
    <location>
        <position position="153"/>
    </location>
    <ligand>
        <name>Mg(2+)</name>
        <dbReference type="ChEBI" id="CHEBI:18420"/>
        <label>1</label>
    </ligand>
</feature>
<dbReference type="Pfam" id="PF00293">
    <property type="entry name" value="NUDIX"/>
    <property type="match status" value="1"/>
</dbReference>
<dbReference type="InterPro" id="IPR000086">
    <property type="entry name" value="NUDIX_hydrolase_dom"/>
</dbReference>
<evidence type="ECO:0000256" key="10">
    <source>
        <dbReference type="PIRSR" id="PIRSR604385-3"/>
    </source>
</evidence>
<feature type="binding site" evidence="9">
    <location>
        <position position="100"/>
    </location>
    <ligand>
        <name>Mg(2+)</name>
        <dbReference type="ChEBI" id="CHEBI:18420"/>
        <label>2</label>
    </ligand>
</feature>
<dbReference type="GO" id="GO:0006753">
    <property type="term" value="P:nucleoside phosphate metabolic process"/>
    <property type="evidence" value="ECO:0007669"/>
    <property type="project" value="TreeGrafter"/>
</dbReference>
<name>A0A1G7EIM2_9SPHI</name>
<dbReference type="GO" id="GO:0019693">
    <property type="term" value="P:ribose phosphate metabolic process"/>
    <property type="evidence" value="ECO:0007669"/>
    <property type="project" value="TreeGrafter"/>
</dbReference>
<dbReference type="PANTHER" id="PTHR11839:SF18">
    <property type="entry name" value="NUDIX HYDROLASE DOMAIN-CONTAINING PROTEIN"/>
    <property type="match status" value="1"/>
</dbReference>
<keyword evidence="9" id="KW-0479">Metal-binding</keyword>
<dbReference type="GO" id="GO:0046872">
    <property type="term" value="F:metal ion binding"/>
    <property type="evidence" value="ECO:0007669"/>
    <property type="project" value="UniProtKB-KW"/>
</dbReference>
<dbReference type="Gene3D" id="3.90.79.10">
    <property type="entry name" value="Nucleoside Triphosphate Pyrophosphohydrolase"/>
    <property type="match status" value="1"/>
</dbReference>
<evidence type="ECO:0000313" key="12">
    <source>
        <dbReference type="EMBL" id="SDE63519.1"/>
    </source>
</evidence>
<sequence>MASIQILDKETLSHKTYLLEEVTYQKPDLEGKLHEQKNEIYYRPDAVAVLLADRAQEKFILTRQFRLATFLNGNDSGYLVETCAGLIDEGETPEQAARREVVEETGYLISSLRRIGAAYSSAGGITEYLYLFIADCDCRGEHGKGGGLESEGEDIELVQLSFSEAKEKLLAGGFRDAKTIMLLQHYFLTA</sequence>
<dbReference type="Proteomes" id="UP000199072">
    <property type="component" value="Unassembled WGS sequence"/>
</dbReference>
<dbReference type="OrthoDB" id="1523642at2"/>
<organism evidence="12 13">
    <name type="scientific">Mucilaginibacter pineti</name>
    <dbReference type="NCBI Taxonomy" id="1391627"/>
    <lineage>
        <taxon>Bacteria</taxon>
        <taxon>Pseudomonadati</taxon>
        <taxon>Bacteroidota</taxon>
        <taxon>Sphingobacteriia</taxon>
        <taxon>Sphingobacteriales</taxon>
        <taxon>Sphingobacteriaceae</taxon>
        <taxon>Mucilaginibacter</taxon>
    </lineage>
</organism>
<dbReference type="STRING" id="1391627.SAMN05216464_10844"/>
<feature type="binding site" evidence="9">
    <location>
        <position position="104"/>
    </location>
    <ligand>
        <name>Mg(2+)</name>
        <dbReference type="ChEBI" id="CHEBI:18420"/>
        <label>2</label>
    </ligand>
</feature>
<dbReference type="InterPro" id="IPR015797">
    <property type="entry name" value="NUDIX_hydrolase-like_dom_sf"/>
</dbReference>
<evidence type="ECO:0000259" key="11">
    <source>
        <dbReference type="PROSITE" id="PS51462"/>
    </source>
</evidence>
<gene>
    <name evidence="12" type="ORF">SAMN05216464_10844</name>
</gene>
<dbReference type="EMBL" id="FNAI01000008">
    <property type="protein sequence ID" value="SDE63519.1"/>
    <property type="molecule type" value="Genomic_DNA"/>
</dbReference>
<evidence type="ECO:0000256" key="5">
    <source>
        <dbReference type="ARBA" id="ARBA00016377"/>
    </source>
</evidence>
<dbReference type="GO" id="GO:0016818">
    <property type="term" value="F:hydrolase activity, acting on acid anhydrides, in phosphorus-containing anhydrides"/>
    <property type="evidence" value="ECO:0007669"/>
    <property type="project" value="InterPro"/>
</dbReference>
<dbReference type="RefSeq" id="WP_091150841.1">
    <property type="nucleotide sequence ID" value="NZ_FNAI01000008.1"/>
</dbReference>